<evidence type="ECO:0000313" key="2">
    <source>
        <dbReference type="Proteomes" id="UP000499080"/>
    </source>
</evidence>
<organism evidence="1 2">
    <name type="scientific">Araneus ventricosus</name>
    <name type="common">Orbweaver spider</name>
    <name type="synonym">Epeira ventricosa</name>
    <dbReference type="NCBI Taxonomy" id="182803"/>
    <lineage>
        <taxon>Eukaryota</taxon>
        <taxon>Metazoa</taxon>
        <taxon>Ecdysozoa</taxon>
        <taxon>Arthropoda</taxon>
        <taxon>Chelicerata</taxon>
        <taxon>Arachnida</taxon>
        <taxon>Araneae</taxon>
        <taxon>Araneomorphae</taxon>
        <taxon>Entelegynae</taxon>
        <taxon>Araneoidea</taxon>
        <taxon>Araneidae</taxon>
        <taxon>Araneus</taxon>
    </lineage>
</organism>
<dbReference type="EMBL" id="BGPR01000234">
    <property type="protein sequence ID" value="GBM06821.1"/>
    <property type="molecule type" value="Genomic_DNA"/>
</dbReference>
<proteinExistence type="predicted"/>
<gene>
    <name evidence="1" type="ORF">AVEN_173582_1</name>
</gene>
<dbReference type="Proteomes" id="UP000499080">
    <property type="component" value="Unassembled WGS sequence"/>
</dbReference>
<accession>A0A4Y2CQU3</accession>
<dbReference type="AlphaFoldDB" id="A0A4Y2CQU3"/>
<evidence type="ECO:0000313" key="1">
    <source>
        <dbReference type="EMBL" id="GBM06821.1"/>
    </source>
</evidence>
<protein>
    <submittedName>
        <fullName evidence="1">Uncharacterized protein</fullName>
    </submittedName>
</protein>
<keyword evidence="2" id="KW-1185">Reference proteome</keyword>
<sequence length="102" mass="10994">MWRNERHSGDRTPSIHPRFDCESSLRGALDRLLSPSLTSPGPQLAIFLIINSCAPGSLSAPGFNSLAKIIGRSDRIPEAPALPRDAPRGGDLHFIDARPGLI</sequence>
<name>A0A4Y2CQU3_ARAVE</name>
<comment type="caution">
    <text evidence="1">The sequence shown here is derived from an EMBL/GenBank/DDBJ whole genome shotgun (WGS) entry which is preliminary data.</text>
</comment>
<reference evidence="1 2" key="1">
    <citation type="journal article" date="2019" name="Sci. Rep.">
        <title>Orb-weaving spider Araneus ventricosus genome elucidates the spidroin gene catalogue.</title>
        <authorList>
            <person name="Kono N."/>
            <person name="Nakamura H."/>
            <person name="Ohtoshi R."/>
            <person name="Moran D.A.P."/>
            <person name="Shinohara A."/>
            <person name="Yoshida Y."/>
            <person name="Fujiwara M."/>
            <person name="Mori M."/>
            <person name="Tomita M."/>
            <person name="Arakawa K."/>
        </authorList>
    </citation>
    <scope>NUCLEOTIDE SEQUENCE [LARGE SCALE GENOMIC DNA]</scope>
</reference>